<accession>B4VST7</accession>
<dbReference type="EMBL" id="DS989851">
    <property type="protein sequence ID" value="EDX74888.1"/>
    <property type="molecule type" value="Genomic_DNA"/>
</dbReference>
<proteinExistence type="predicted"/>
<gene>
    <name evidence="1" type="ORF">MC7420_762</name>
</gene>
<protein>
    <submittedName>
        <fullName evidence="1">Uncharacterized protein</fullName>
    </submittedName>
</protein>
<reference evidence="1 2" key="1">
    <citation type="submission" date="2008-07" db="EMBL/GenBank/DDBJ databases">
        <authorList>
            <person name="Tandeau de Marsac N."/>
            <person name="Ferriera S."/>
            <person name="Johnson J."/>
            <person name="Kravitz S."/>
            <person name="Beeson K."/>
            <person name="Sutton G."/>
            <person name="Rogers Y.-H."/>
            <person name="Friedman R."/>
            <person name="Frazier M."/>
            <person name="Venter J.C."/>
        </authorList>
    </citation>
    <scope>NUCLEOTIDE SEQUENCE [LARGE SCALE GENOMIC DNA]</scope>
    <source>
        <strain evidence="1 2">PCC 7420</strain>
    </source>
</reference>
<sequence>MNSLPSRQKKSEASFRIPVRIESHTKLQSKVEFVMLSEVLSEAKEQ</sequence>
<organism evidence="1 2">
    <name type="scientific">Coleofasciculus chthonoplastes PCC 7420</name>
    <dbReference type="NCBI Taxonomy" id="118168"/>
    <lineage>
        <taxon>Bacteria</taxon>
        <taxon>Bacillati</taxon>
        <taxon>Cyanobacteriota</taxon>
        <taxon>Cyanophyceae</taxon>
        <taxon>Coleofasciculales</taxon>
        <taxon>Coleofasciculaceae</taxon>
        <taxon>Coleofasciculus</taxon>
    </lineage>
</organism>
<dbReference type="HOGENOM" id="CLU_3182399_0_0_3"/>
<dbReference type="Proteomes" id="UP000003835">
    <property type="component" value="Unassembled WGS sequence"/>
</dbReference>
<dbReference type="AlphaFoldDB" id="B4VST7"/>
<name>B4VST7_9CYAN</name>
<keyword evidence="2" id="KW-1185">Reference proteome</keyword>
<dbReference type="STRING" id="118168.MC7420_762"/>
<evidence type="ECO:0000313" key="1">
    <source>
        <dbReference type="EMBL" id="EDX74888.1"/>
    </source>
</evidence>
<evidence type="ECO:0000313" key="2">
    <source>
        <dbReference type="Proteomes" id="UP000003835"/>
    </source>
</evidence>